<comment type="pathway">
    <text evidence="2">One-carbon metabolism; methylamine degradation.</text>
</comment>
<dbReference type="PANTHER" id="PTHR30600:SF10">
    <property type="entry name" value="BLL6722 PROTEIN"/>
    <property type="match status" value="1"/>
</dbReference>
<evidence type="ECO:0000256" key="12">
    <source>
        <dbReference type="ARBA" id="ARBA00073576"/>
    </source>
</evidence>
<proteinExistence type="predicted"/>
<evidence type="ECO:0000256" key="13">
    <source>
        <dbReference type="PIRSR" id="PIRSR000294-1"/>
    </source>
</evidence>
<evidence type="ECO:0000256" key="14">
    <source>
        <dbReference type="PIRSR" id="PIRSR000294-2"/>
    </source>
</evidence>
<dbReference type="EMBL" id="JAFREP010000013">
    <property type="protein sequence ID" value="MBO1319634.1"/>
    <property type="molecule type" value="Genomic_DNA"/>
</dbReference>
<comment type="PTM">
    <text evidence="13">Binds 2 heme groups per subunit.</text>
</comment>
<keyword evidence="17" id="KW-1185">Reference proteome</keyword>
<evidence type="ECO:0000256" key="3">
    <source>
        <dbReference type="ARBA" id="ARBA00022448"/>
    </source>
</evidence>
<keyword evidence="9" id="KW-0560">Oxidoreductase</keyword>
<sequence length="318" mass="34312">MGLLLITPLAAQPPIGTPDEFDIEYPDDEEPSAEQVALGKTLFFDTRLSGKQNMSCASCHNPDLGFGDGLEKGVGSDGTILGRNTPHLYNLAWNALFFWDGRAASLEEQALGPIESDVEMNLQLPELIKRLKAVPFYQKHFAEAYPDQKPAISETTIGHAIASFERTLISDNAPFDRFMKGETEAMSEEARRGMALFLGKARCINCHNGPNFTDNGFHNIGVASGDVGRAAVQKGVTTQGAFKTPGLRNVLLTGPYMHDGSIGSLGAVVQHYIDAPKKGGKLSPQMEKIELSDLEILDLVAFMGALTDPVPVTPAKVP</sequence>
<comment type="cofactor">
    <cofactor evidence="13">
        <name>heme</name>
        <dbReference type="ChEBI" id="CHEBI:30413"/>
    </cofactor>
    <text evidence="13">Binds 2 heme groups.</text>
</comment>
<comment type="function">
    <text evidence="11">Involved in methylamine metabolism. Essential for the maturation of the beta subunit of MADH, presumably via a step in the biosynthesis of tryptophan tryptophylquinone (TTQ), the cofactor of MADH.</text>
</comment>
<feature type="domain" description="Cytochrome c" evidence="15">
    <location>
        <begin position="34"/>
        <end position="135"/>
    </location>
</feature>
<dbReference type="PANTHER" id="PTHR30600">
    <property type="entry name" value="CYTOCHROME C PEROXIDASE-RELATED"/>
    <property type="match status" value="1"/>
</dbReference>
<comment type="subcellular location">
    <subcellularLocation>
        <location evidence="1">Periplasm</location>
    </subcellularLocation>
</comment>
<keyword evidence="10 14" id="KW-0408">Iron</keyword>
<evidence type="ECO:0000256" key="5">
    <source>
        <dbReference type="ARBA" id="ARBA00022723"/>
    </source>
</evidence>
<dbReference type="SUPFAM" id="SSF46626">
    <property type="entry name" value="Cytochrome c"/>
    <property type="match status" value="2"/>
</dbReference>
<dbReference type="InterPro" id="IPR004852">
    <property type="entry name" value="Di-haem_cyt_c_peroxidsae"/>
</dbReference>
<keyword evidence="5 14" id="KW-0479">Metal-binding</keyword>
<keyword evidence="4 13" id="KW-0349">Heme</keyword>
<evidence type="ECO:0000256" key="9">
    <source>
        <dbReference type="ARBA" id="ARBA00023002"/>
    </source>
</evidence>
<dbReference type="InterPro" id="IPR026259">
    <property type="entry name" value="MauG/Cytc_peroxidase"/>
</dbReference>
<evidence type="ECO:0000256" key="4">
    <source>
        <dbReference type="ARBA" id="ARBA00022617"/>
    </source>
</evidence>
<dbReference type="AlphaFoldDB" id="A0A8J7U4B5"/>
<gene>
    <name evidence="16" type="ORF">J3U88_14255</name>
</gene>
<evidence type="ECO:0000256" key="8">
    <source>
        <dbReference type="ARBA" id="ARBA00022982"/>
    </source>
</evidence>
<evidence type="ECO:0000256" key="11">
    <source>
        <dbReference type="ARBA" id="ARBA00058991"/>
    </source>
</evidence>
<feature type="binding site" description="covalent" evidence="13">
    <location>
        <position position="56"/>
    </location>
    <ligand>
        <name>heme c</name>
        <dbReference type="ChEBI" id="CHEBI:61717"/>
        <label>1</label>
    </ligand>
</feature>
<evidence type="ECO:0000259" key="15">
    <source>
        <dbReference type="PROSITE" id="PS51007"/>
    </source>
</evidence>
<evidence type="ECO:0000256" key="1">
    <source>
        <dbReference type="ARBA" id="ARBA00004418"/>
    </source>
</evidence>
<keyword evidence="7" id="KW-0574">Periplasm</keyword>
<comment type="caution">
    <text evidence="16">The sequence shown here is derived from an EMBL/GenBank/DDBJ whole genome shotgun (WGS) entry which is preliminary data.</text>
</comment>
<evidence type="ECO:0000313" key="16">
    <source>
        <dbReference type="EMBL" id="MBO1319634.1"/>
    </source>
</evidence>
<dbReference type="InterPro" id="IPR009056">
    <property type="entry name" value="Cyt_c-like_dom"/>
</dbReference>
<dbReference type="GO" id="GO:0046872">
    <property type="term" value="F:metal ion binding"/>
    <property type="evidence" value="ECO:0007669"/>
    <property type="project" value="UniProtKB-KW"/>
</dbReference>
<evidence type="ECO:0000256" key="10">
    <source>
        <dbReference type="ARBA" id="ARBA00023004"/>
    </source>
</evidence>
<name>A0A8J7U4B5_9BACT</name>
<reference evidence="16" key="1">
    <citation type="submission" date="2021-03" db="EMBL/GenBank/DDBJ databases">
        <authorList>
            <person name="Wang G."/>
        </authorList>
    </citation>
    <scope>NUCLEOTIDE SEQUENCE</scope>
    <source>
        <strain evidence="16">KCTC 12899</strain>
    </source>
</reference>
<dbReference type="InterPro" id="IPR051395">
    <property type="entry name" value="Cytochrome_c_Peroxidase/MauG"/>
</dbReference>
<protein>
    <recommendedName>
        <fullName evidence="12">Methylamine utilization protein MauG</fullName>
    </recommendedName>
</protein>
<dbReference type="GO" id="GO:0042597">
    <property type="term" value="C:periplasmic space"/>
    <property type="evidence" value="ECO:0007669"/>
    <property type="project" value="UniProtKB-SubCell"/>
</dbReference>
<feature type="binding site" description="covalent" evidence="13">
    <location>
        <position position="206"/>
    </location>
    <ligand>
        <name>heme c</name>
        <dbReference type="ChEBI" id="CHEBI:61717"/>
        <label>2</label>
    </ligand>
</feature>
<dbReference type="RefSeq" id="WP_207859540.1">
    <property type="nucleotide sequence ID" value="NZ_JAFREP010000013.1"/>
</dbReference>
<dbReference type="Pfam" id="PF03150">
    <property type="entry name" value="CCP_MauG"/>
    <property type="match status" value="1"/>
</dbReference>
<keyword evidence="6" id="KW-0732">Signal</keyword>
<dbReference type="InterPro" id="IPR036909">
    <property type="entry name" value="Cyt_c-like_dom_sf"/>
</dbReference>
<dbReference type="PIRSF" id="PIRSF000294">
    <property type="entry name" value="Cytochrome-c_peroxidase"/>
    <property type="match status" value="1"/>
</dbReference>
<dbReference type="Proteomes" id="UP000664417">
    <property type="component" value="Unassembled WGS sequence"/>
</dbReference>
<dbReference type="PROSITE" id="PS51007">
    <property type="entry name" value="CYTC"/>
    <property type="match status" value="2"/>
</dbReference>
<feature type="binding site" description="axial binding residue" evidence="14">
    <location>
        <position position="60"/>
    </location>
    <ligand>
        <name>heme c</name>
        <dbReference type="ChEBI" id="CHEBI:61717"/>
        <label>1</label>
    </ligand>
    <ligandPart>
        <name>Fe</name>
        <dbReference type="ChEBI" id="CHEBI:18248"/>
    </ligandPart>
</feature>
<keyword evidence="3" id="KW-0813">Transport</keyword>
<feature type="binding site" description="axial binding residue" evidence="14">
    <location>
        <position position="207"/>
    </location>
    <ligand>
        <name>heme c</name>
        <dbReference type="ChEBI" id="CHEBI:61717"/>
        <label>2</label>
    </ligand>
    <ligandPart>
        <name>Fe</name>
        <dbReference type="ChEBI" id="CHEBI:18248"/>
    </ligandPart>
</feature>
<dbReference type="GO" id="GO:0009055">
    <property type="term" value="F:electron transfer activity"/>
    <property type="evidence" value="ECO:0007669"/>
    <property type="project" value="InterPro"/>
</dbReference>
<keyword evidence="8" id="KW-0249">Electron transport</keyword>
<evidence type="ECO:0000256" key="7">
    <source>
        <dbReference type="ARBA" id="ARBA00022764"/>
    </source>
</evidence>
<feature type="binding site" description="covalent" evidence="13">
    <location>
        <position position="59"/>
    </location>
    <ligand>
        <name>heme c</name>
        <dbReference type="ChEBI" id="CHEBI:61717"/>
        <label>1</label>
    </ligand>
</feature>
<accession>A0A8J7U4B5</accession>
<dbReference type="GO" id="GO:0020037">
    <property type="term" value="F:heme binding"/>
    <property type="evidence" value="ECO:0007669"/>
    <property type="project" value="InterPro"/>
</dbReference>
<dbReference type="FunFam" id="1.10.760.10:FF:000019">
    <property type="entry name" value="Di-heme cytochrome C peroxidase"/>
    <property type="match status" value="1"/>
</dbReference>
<dbReference type="GO" id="GO:0004130">
    <property type="term" value="F:cytochrome-c peroxidase activity"/>
    <property type="evidence" value="ECO:0007669"/>
    <property type="project" value="TreeGrafter"/>
</dbReference>
<feature type="domain" description="Cytochrome c" evidence="15">
    <location>
        <begin position="188"/>
        <end position="307"/>
    </location>
</feature>
<evidence type="ECO:0000313" key="17">
    <source>
        <dbReference type="Proteomes" id="UP000664417"/>
    </source>
</evidence>
<evidence type="ECO:0000256" key="2">
    <source>
        <dbReference type="ARBA" id="ARBA00004856"/>
    </source>
</evidence>
<dbReference type="Gene3D" id="1.10.760.10">
    <property type="entry name" value="Cytochrome c-like domain"/>
    <property type="match status" value="2"/>
</dbReference>
<evidence type="ECO:0000256" key="6">
    <source>
        <dbReference type="ARBA" id="ARBA00022729"/>
    </source>
</evidence>
<feature type="binding site" description="covalent" evidence="13">
    <location>
        <position position="203"/>
    </location>
    <ligand>
        <name>heme c</name>
        <dbReference type="ChEBI" id="CHEBI:61717"/>
        <label>2</label>
    </ligand>
</feature>
<organism evidence="16 17">
    <name type="scientific">Acanthopleuribacter pedis</name>
    <dbReference type="NCBI Taxonomy" id="442870"/>
    <lineage>
        <taxon>Bacteria</taxon>
        <taxon>Pseudomonadati</taxon>
        <taxon>Acidobacteriota</taxon>
        <taxon>Holophagae</taxon>
        <taxon>Acanthopleuribacterales</taxon>
        <taxon>Acanthopleuribacteraceae</taxon>
        <taxon>Acanthopleuribacter</taxon>
    </lineage>
</organism>